<comment type="caution">
    <text evidence="1">The sequence shown here is derived from an EMBL/GenBank/DDBJ whole genome shotgun (WGS) entry which is preliminary data.</text>
</comment>
<evidence type="ECO:0000313" key="2">
    <source>
        <dbReference type="Proteomes" id="UP000789508"/>
    </source>
</evidence>
<protein>
    <submittedName>
        <fullName evidence="1">935_t:CDS:1</fullName>
    </submittedName>
</protein>
<dbReference type="AlphaFoldDB" id="A0A9N8W7W2"/>
<keyword evidence="2" id="KW-1185">Reference proteome</keyword>
<accession>A0A9N8W7W2</accession>
<organism evidence="1 2">
    <name type="scientific">Ambispora leptoticha</name>
    <dbReference type="NCBI Taxonomy" id="144679"/>
    <lineage>
        <taxon>Eukaryota</taxon>
        <taxon>Fungi</taxon>
        <taxon>Fungi incertae sedis</taxon>
        <taxon>Mucoromycota</taxon>
        <taxon>Glomeromycotina</taxon>
        <taxon>Glomeromycetes</taxon>
        <taxon>Archaeosporales</taxon>
        <taxon>Ambisporaceae</taxon>
        <taxon>Ambispora</taxon>
    </lineage>
</organism>
<name>A0A9N8W7W2_9GLOM</name>
<gene>
    <name evidence="1" type="ORF">ALEPTO_LOCUS2207</name>
</gene>
<sequence>MVRIPNSHNSYAEIIGFEKVKSLFLLLKTQFSGLKNCPILPNISMVLKKHCTNNGIKNSSQRVFNRLKRVKHIFKMMNGLQDIKFMYYNWPWALFEKKNNTTPILLSKYVNQNID</sequence>
<dbReference type="EMBL" id="CAJVPS010000307">
    <property type="protein sequence ID" value="CAG8475221.1"/>
    <property type="molecule type" value="Genomic_DNA"/>
</dbReference>
<proteinExistence type="predicted"/>
<evidence type="ECO:0000313" key="1">
    <source>
        <dbReference type="EMBL" id="CAG8475221.1"/>
    </source>
</evidence>
<reference evidence="1" key="1">
    <citation type="submission" date="2021-06" db="EMBL/GenBank/DDBJ databases">
        <authorList>
            <person name="Kallberg Y."/>
            <person name="Tangrot J."/>
            <person name="Rosling A."/>
        </authorList>
    </citation>
    <scope>NUCLEOTIDE SEQUENCE</scope>
    <source>
        <strain evidence="1">FL130A</strain>
    </source>
</reference>
<dbReference type="Proteomes" id="UP000789508">
    <property type="component" value="Unassembled WGS sequence"/>
</dbReference>